<proteinExistence type="predicted"/>
<sequence>MARIELNGCVGHALCNVAAPDVYDLDDDGYCIPPMFEVADDARKQAMAGVKACPERALTLVDE</sequence>
<dbReference type="SUPFAM" id="SSF54862">
    <property type="entry name" value="4Fe-4S ferredoxins"/>
    <property type="match status" value="1"/>
</dbReference>
<keyword evidence="2" id="KW-1185">Reference proteome</keyword>
<evidence type="ECO:0000313" key="1">
    <source>
        <dbReference type="EMBL" id="WYY06803.1"/>
    </source>
</evidence>
<organism evidence="1 2">
    <name type="scientific">Gordonia hydrophobica</name>
    <dbReference type="NCBI Taxonomy" id="40516"/>
    <lineage>
        <taxon>Bacteria</taxon>
        <taxon>Bacillati</taxon>
        <taxon>Actinomycetota</taxon>
        <taxon>Actinomycetes</taxon>
        <taxon>Mycobacteriales</taxon>
        <taxon>Gordoniaceae</taxon>
        <taxon>Gordonia</taxon>
    </lineage>
</organism>
<gene>
    <name evidence="1" type="ORF">RVF87_17365</name>
</gene>
<accession>A0ABZ2TZN8</accession>
<dbReference type="Gene3D" id="3.30.70.20">
    <property type="match status" value="1"/>
</dbReference>
<evidence type="ECO:0000313" key="2">
    <source>
        <dbReference type="Proteomes" id="UP001479933"/>
    </source>
</evidence>
<name>A0ABZ2TZN8_9ACTN</name>
<dbReference type="Proteomes" id="UP001479933">
    <property type="component" value="Chromosome"/>
</dbReference>
<dbReference type="Pfam" id="PF13459">
    <property type="entry name" value="Fer4_15"/>
    <property type="match status" value="1"/>
</dbReference>
<reference evidence="1 2" key="1">
    <citation type="journal article" date="2023" name="Virus Evol.">
        <title>Computational host range prediction-The good, the bad, and the ugly.</title>
        <authorList>
            <person name="Howell A.A."/>
            <person name="Versoza C.J."/>
            <person name="Pfeifer S.P."/>
        </authorList>
    </citation>
    <scope>NUCLEOTIDE SEQUENCE [LARGE SCALE GENOMIC DNA]</scope>
    <source>
        <strain evidence="1 2">1610/1b</strain>
    </source>
</reference>
<protein>
    <submittedName>
        <fullName evidence="1">Ferredoxin</fullName>
    </submittedName>
</protein>
<dbReference type="RefSeq" id="WP_066170500.1">
    <property type="nucleotide sequence ID" value="NZ_CP136137.1"/>
</dbReference>
<dbReference type="EMBL" id="CP136137">
    <property type="protein sequence ID" value="WYY06803.1"/>
    <property type="molecule type" value="Genomic_DNA"/>
</dbReference>